<dbReference type="Proteomes" id="UP000022272">
    <property type="component" value="Unassembled WGS sequence"/>
</dbReference>
<comment type="caution">
    <text evidence="1">The sequence shown here is derived from an EMBL/GenBank/DDBJ whole genome shotgun (WGS) entry which is preliminary data.</text>
</comment>
<dbReference type="AlphaFoldDB" id="A0A015YH90"/>
<name>A0A015YH90_BACFG</name>
<evidence type="ECO:0000313" key="1">
    <source>
        <dbReference type="EMBL" id="EXZ45860.1"/>
    </source>
</evidence>
<proteinExistence type="predicted"/>
<dbReference type="EMBL" id="JGDM01000017">
    <property type="protein sequence ID" value="EXZ45860.1"/>
    <property type="molecule type" value="Genomic_DNA"/>
</dbReference>
<accession>A0A015YH90</accession>
<gene>
    <name evidence="1" type="ORF">M076_0907</name>
</gene>
<sequence>MSRYLLLHYKYDVIINLILENVFCCKIIEVKYQQNFAFSIFELLLFSFCLD</sequence>
<protein>
    <submittedName>
        <fullName evidence="1">Uncharacterized protein</fullName>
    </submittedName>
</protein>
<reference evidence="1 2" key="1">
    <citation type="submission" date="2014-02" db="EMBL/GenBank/DDBJ databases">
        <authorList>
            <person name="Sears C."/>
            <person name="Carroll K."/>
            <person name="Sack B.R."/>
            <person name="Qadri F."/>
            <person name="Myers L.L."/>
            <person name="Chung G.-T."/>
            <person name="Escheverria P."/>
            <person name="Fraser C.M."/>
            <person name="Sadzewicz L."/>
            <person name="Shefchek K.A."/>
            <person name="Tallon L."/>
            <person name="Das S.P."/>
            <person name="Daugherty S."/>
            <person name="Mongodin E.F."/>
        </authorList>
    </citation>
    <scope>NUCLEOTIDE SEQUENCE [LARGE SCALE GENOMIC DNA]</scope>
    <source>
        <strain evidence="1 2">2-F-2 #4</strain>
    </source>
</reference>
<organism evidence="1 2">
    <name type="scientific">Bacteroides fragilis str. 2-F-2 #4</name>
    <dbReference type="NCBI Taxonomy" id="1339280"/>
    <lineage>
        <taxon>Bacteria</taxon>
        <taxon>Pseudomonadati</taxon>
        <taxon>Bacteroidota</taxon>
        <taxon>Bacteroidia</taxon>
        <taxon>Bacteroidales</taxon>
        <taxon>Bacteroidaceae</taxon>
        <taxon>Bacteroides</taxon>
    </lineage>
</organism>
<dbReference type="PATRIC" id="fig|1339280.3.peg.878"/>
<evidence type="ECO:0000313" key="2">
    <source>
        <dbReference type="Proteomes" id="UP000022272"/>
    </source>
</evidence>